<evidence type="ECO:0000313" key="1">
    <source>
        <dbReference type="EMBL" id="MBX49931.1"/>
    </source>
</evidence>
<organism evidence="1">
    <name type="scientific">Rhizophora mucronata</name>
    <name type="common">Asiatic mangrove</name>
    <dbReference type="NCBI Taxonomy" id="61149"/>
    <lineage>
        <taxon>Eukaryota</taxon>
        <taxon>Viridiplantae</taxon>
        <taxon>Streptophyta</taxon>
        <taxon>Embryophyta</taxon>
        <taxon>Tracheophyta</taxon>
        <taxon>Spermatophyta</taxon>
        <taxon>Magnoliopsida</taxon>
        <taxon>eudicotyledons</taxon>
        <taxon>Gunneridae</taxon>
        <taxon>Pentapetalae</taxon>
        <taxon>rosids</taxon>
        <taxon>fabids</taxon>
        <taxon>Malpighiales</taxon>
        <taxon>Rhizophoraceae</taxon>
        <taxon>Rhizophora</taxon>
    </lineage>
</organism>
<dbReference type="AlphaFoldDB" id="A0A2P2P5N5"/>
<protein>
    <submittedName>
        <fullName evidence="1">Uncharacterized protein</fullName>
    </submittedName>
</protein>
<dbReference type="EMBL" id="GGEC01069447">
    <property type="protein sequence ID" value="MBX49931.1"/>
    <property type="molecule type" value="Transcribed_RNA"/>
</dbReference>
<proteinExistence type="predicted"/>
<name>A0A2P2P5N5_RHIMU</name>
<reference evidence="1" key="1">
    <citation type="submission" date="2018-02" db="EMBL/GenBank/DDBJ databases">
        <title>Rhizophora mucronata_Transcriptome.</title>
        <authorList>
            <person name="Meera S.P."/>
            <person name="Sreeshan A."/>
            <person name="Augustine A."/>
        </authorList>
    </citation>
    <scope>NUCLEOTIDE SEQUENCE</scope>
    <source>
        <tissue evidence="1">Leaf</tissue>
    </source>
</reference>
<sequence length="34" mass="4187">MVLFGILPMSQKVYYKIQDDMFCCLNFMFLREYV</sequence>
<accession>A0A2P2P5N5</accession>